<evidence type="ECO:0000313" key="1">
    <source>
        <dbReference type="EMBL" id="AEB41725.1"/>
    </source>
</evidence>
<accession>A0AA34RDQ4</accession>
<gene>
    <name evidence="1" type="ordered locus">G5S_0780</name>
</gene>
<keyword evidence="2" id="KW-1185">Reference proteome</keyword>
<organism evidence="1 2">
    <name type="scientific">Chlamydia pecorum (strain ATCC VR-628 / DSM 29919 / E58)</name>
    <name type="common">Chlamydophila pecorum</name>
    <dbReference type="NCBI Taxonomy" id="331635"/>
    <lineage>
        <taxon>Bacteria</taxon>
        <taxon>Pseudomonadati</taxon>
        <taxon>Chlamydiota</taxon>
        <taxon>Chlamydiia</taxon>
        <taxon>Chlamydiales</taxon>
        <taxon>Chlamydiaceae</taxon>
        <taxon>Chlamydia/Chlamydophila group</taxon>
        <taxon>Chlamydia</taxon>
    </lineage>
</organism>
<dbReference type="KEGG" id="cpm:G5S_0780"/>
<proteinExistence type="predicted"/>
<dbReference type="EMBL" id="CP002608">
    <property type="protein sequence ID" value="AEB41725.1"/>
    <property type="molecule type" value="Genomic_DNA"/>
</dbReference>
<dbReference type="AlphaFoldDB" id="A0AA34RDQ4"/>
<dbReference type="Proteomes" id="UP000008305">
    <property type="component" value="Chromosome"/>
</dbReference>
<reference evidence="1 2" key="1">
    <citation type="journal article" date="2011" name="J. Bacteriol.">
        <title>Genome sequence of the obligate intracellular animal pathogen Chlamydia pecorum E58.</title>
        <authorList>
            <person name="Mojica S."/>
            <person name="Huot Creasy H."/>
            <person name="Daugherty S."/>
            <person name="Read T.D."/>
            <person name="Kim T."/>
            <person name="Kaltenboeck B."/>
            <person name="Bavoil P."/>
            <person name="Myers G.S."/>
        </authorList>
    </citation>
    <scope>NUCLEOTIDE SEQUENCE [LARGE SCALE GENOMIC DNA]</scope>
    <source>
        <strain evidence="1 2">E58</strain>
    </source>
</reference>
<protein>
    <submittedName>
        <fullName evidence="1">Uncharacterized protein</fullName>
    </submittedName>
</protein>
<evidence type="ECO:0000313" key="2">
    <source>
        <dbReference type="Proteomes" id="UP000008305"/>
    </source>
</evidence>
<name>A0AA34RDQ4_CHLPE</name>
<sequence length="57" mass="6357">MGDIRQTTARIAAKAIATTTAIFASSRQEFFLLKSLFLKIELDAMLIDTLTKNPQNK</sequence>